<dbReference type="EMBL" id="RWGY01000007">
    <property type="protein sequence ID" value="TVU39950.1"/>
    <property type="molecule type" value="Genomic_DNA"/>
</dbReference>
<dbReference type="PANTHER" id="PTHR33377">
    <property type="entry name" value="OS10G0134700 PROTEIN-RELATED"/>
    <property type="match status" value="1"/>
</dbReference>
<dbReference type="Proteomes" id="UP000324897">
    <property type="component" value="Chromosome 4"/>
</dbReference>
<evidence type="ECO:0008006" key="3">
    <source>
        <dbReference type="Google" id="ProtNLM"/>
    </source>
</evidence>
<name>A0A5J9VXX9_9POAL</name>
<protein>
    <recommendedName>
        <fullName evidence="3">NB-ARC domain-containing protein</fullName>
    </recommendedName>
</protein>
<comment type="caution">
    <text evidence="1">The sequence shown here is derived from an EMBL/GenBank/DDBJ whole genome shotgun (WGS) entry which is preliminary data.</text>
</comment>
<dbReference type="PANTHER" id="PTHR33377:SF30">
    <property type="entry name" value="OS07G0117000 PROTEIN"/>
    <property type="match status" value="1"/>
</dbReference>
<dbReference type="SUPFAM" id="SSF52540">
    <property type="entry name" value="P-loop containing nucleoside triphosphate hydrolases"/>
    <property type="match status" value="1"/>
</dbReference>
<evidence type="ECO:0000313" key="1">
    <source>
        <dbReference type="EMBL" id="TVU39950.1"/>
    </source>
</evidence>
<dbReference type="OrthoDB" id="601224at2759"/>
<dbReference type="Gramene" id="TVU39950">
    <property type="protein sequence ID" value="TVU39950"/>
    <property type="gene ID" value="EJB05_13394"/>
</dbReference>
<sequence>MAILLSAILSELTSRSISFMIDKSLRPSTVPTVEEARSSLQRLLHRAEVIVTEAEGRLVTNQAMLQLLNLLREEMCTLDTYRCRALEGQARDHHQAVSPSFKPSIFKPAKRFRFRSGSSSSFSEQEWINEALGRLKVSIRDATELVVFLSGCPRLYGQPYNMYLLLDKCMFRRQMEMERIINFLLQEEAPGAEYPCVLPIIGPGKVEHACNDDRVCSRFCKIVSFWQDSLNGEKRIATLSDCDVIKHHNQAPQEERVLVVLELTREIDESTWRELYSDCKHHLGNGSKIIVSSRSDMIARFGTTQALRVQYFNEEMYWYFFKVRMFGSTNTEDHPKLTSIAVEIAREFNGSARSEGPTLSVQDFIFGRIRARGKFKVLLWRSHLPPHYSYILTCDVRRPQQAGKVSRKKRVHEIASRSSCI</sequence>
<feature type="non-terminal residue" evidence="1">
    <location>
        <position position="1"/>
    </location>
</feature>
<dbReference type="InterPro" id="IPR027417">
    <property type="entry name" value="P-loop_NTPase"/>
</dbReference>
<reference evidence="1 2" key="1">
    <citation type="journal article" date="2019" name="Sci. Rep.">
        <title>A high-quality genome of Eragrostis curvula grass provides insights into Poaceae evolution and supports new strategies to enhance forage quality.</title>
        <authorList>
            <person name="Carballo J."/>
            <person name="Santos B.A.C.M."/>
            <person name="Zappacosta D."/>
            <person name="Garbus I."/>
            <person name="Selva J.P."/>
            <person name="Gallo C.A."/>
            <person name="Diaz A."/>
            <person name="Albertini E."/>
            <person name="Caccamo M."/>
            <person name="Echenique V."/>
        </authorList>
    </citation>
    <scope>NUCLEOTIDE SEQUENCE [LARGE SCALE GENOMIC DNA]</scope>
    <source>
        <strain evidence="2">cv. Victoria</strain>
        <tissue evidence="1">Leaf</tissue>
    </source>
</reference>
<accession>A0A5J9VXX9</accession>
<evidence type="ECO:0000313" key="2">
    <source>
        <dbReference type="Proteomes" id="UP000324897"/>
    </source>
</evidence>
<gene>
    <name evidence="1" type="ORF">EJB05_13394</name>
</gene>
<keyword evidence="2" id="KW-1185">Reference proteome</keyword>
<proteinExistence type="predicted"/>
<organism evidence="1 2">
    <name type="scientific">Eragrostis curvula</name>
    <name type="common">weeping love grass</name>
    <dbReference type="NCBI Taxonomy" id="38414"/>
    <lineage>
        <taxon>Eukaryota</taxon>
        <taxon>Viridiplantae</taxon>
        <taxon>Streptophyta</taxon>
        <taxon>Embryophyta</taxon>
        <taxon>Tracheophyta</taxon>
        <taxon>Spermatophyta</taxon>
        <taxon>Magnoliopsida</taxon>
        <taxon>Liliopsida</taxon>
        <taxon>Poales</taxon>
        <taxon>Poaceae</taxon>
        <taxon>PACMAD clade</taxon>
        <taxon>Chloridoideae</taxon>
        <taxon>Eragrostideae</taxon>
        <taxon>Eragrostidinae</taxon>
        <taxon>Eragrostis</taxon>
    </lineage>
</organism>
<dbReference type="AlphaFoldDB" id="A0A5J9VXX9"/>